<evidence type="ECO:0000256" key="1">
    <source>
        <dbReference type="SAM" id="MobiDB-lite"/>
    </source>
</evidence>
<sequence length="180" mass="20273">MSSETDDLGSPPGHHHITMTMITSPDGDCIVERSSSEVELVRKRSGQVRHHLHADPPVRLHGVVPCVRSLRHHCIRDVIQHRVHVVLPAPTDFISYLRQSEKASTPYLEMQYGERRALPIRPYMLAIITFGSSDEWQEGFGDSDGSPEIDLGHLLVRVHARELHLAERGDAGVIHHRPQT</sequence>
<gene>
    <name evidence="2" type="ORF">DNTS_018060</name>
</gene>
<name>A0A553QGS2_9TELE</name>
<evidence type="ECO:0000313" key="3">
    <source>
        <dbReference type="Proteomes" id="UP000316079"/>
    </source>
</evidence>
<reference evidence="2 3" key="1">
    <citation type="journal article" date="2019" name="Sci. Data">
        <title>Hybrid genome assembly and annotation of Danionella translucida.</title>
        <authorList>
            <person name="Kadobianskyi M."/>
            <person name="Schulze L."/>
            <person name="Schuelke M."/>
            <person name="Judkewitz B."/>
        </authorList>
    </citation>
    <scope>NUCLEOTIDE SEQUENCE [LARGE SCALE GENOMIC DNA]</scope>
    <source>
        <strain evidence="2 3">Bolton</strain>
    </source>
</reference>
<dbReference type="Proteomes" id="UP000316079">
    <property type="component" value="Unassembled WGS sequence"/>
</dbReference>
<dbReference type="AlphaFoldDB" id="A0A553QGS2"/>
<dbReference type="EMBL" id="SRMA01025997">
    <property type="protein sequence ID" value="TRY89122.1"/>
    <property type="molecule type" value="Genomic_DNA"/>
</dbReference>
<dbReference type="OrthoDB" id="26539at2759"/>
<comment type="caution">
    <text evidence="2">The sequence shown here is derived from an EMBL/GenBank/DDBJ whole genome shotgun (WGS) entry which is preliminary data.</text>
</comment>
<accession>A0A553QGS2</accession>
<feature type="region of interest" description="Disordered" evidence="1">
    <location>
        <begin position="1"/>
        <end position="22"/>
    </location>
</feature>
<proteinExistence type="predicted"/>
<protein>
    <submittedName>
        <fullName evidence="2">Uncharacterized protein</fullName>
    </submittedName>
</protein>
<evidence type="ECO:0000313" key="2">
    <source>
        <dbReference type="EMBL" id="TRY89122.1"/>
    </source>
</evidence>
<keyword evidence="3" id="KW-1185">Reference proteome</keyword>
<organism evidence="2 3">
    <name type="scientific">Danionella cerebrum</name>
    <dbReference type="NCBI Taxonomy" id="2873325"/>
    <lineage>
        <taxon>Eukaryota</taxon>
        <taxon>Metazoa</taxon>
        <taxon>Chordata</taxon>
        <taxon>Craniata</taxon>
        <taxon>Vertebrata</taxon>
        <taxon>Euteleostomi</taxon>
        <taxon>Actinopterygii</taxon>
        <taxon>Neopterygii</taxon>
        <taxon>Teleostei</taxon>
        <taxon>Ostariophysi</taxon>
        <taxon>Cypriniformes</taxon>
        <taxon>Danionidae</taxon>
        <taxon>Danioninae</taxon>
        <taxon>Danionella</taxon>
    </lineage>
</organism>